<dbReference type="EMBL" id="JAAMPC010000002">
    <property type="protein sequence ID" value="KAG2324875.1"/>
    <property type="molecule type" value="Genomic_DNA"/>
</dbReference>
<accession>A0A8X7W9A4</accession>
<proteinExistence type="predicted"/>
<dbReference type="AlphaFoldDB" id="A0A8X7W9A4"/>
<evidence type="ECO:0000313" key="1">
    <source>
        <dbReference type="EMBL" id="KAG2324875.1"/>
    </source>
</evidence>
<organism evidence="1 2">
    <name type="scientific">Brassica carinata</name>
    <name type="common">Ethiopian mustard</name>
    <name type="synonym">Abyssinian cabbage</name>
    <dbReference type="NCBI Taxonomy" id="52824"/>
    <lineage>
        <taxon>Eukaryota</taxon>
        <taxon>Viridiplantae</taxon>
        <taxon>Streptophyta</taxon>
        <taxon>Embryophyta</taxon>
        <taxon>Tracheophyta</taxon>
        <taxon>Spermatophyta</taxon>
        <taxon>Magnoliopsida</taxon>
        <taxon>eudicotyledons</taxon>
        <taxon>Gunneridae</taxon>
        <taxon>Pentapetalae</taxon>
        <taxon>rosids</taxon>
        <taxon>malvids</taxon>
        <taxon>Brassicales</taxon>
        <taxon>Brassicaceae</taxon>
        <taxon>Brassiceae</taxon>
        <taxon>Brassica</taxon>
    </lineage>
</organism>
<sequence length="94" mass="9932">MGKYAELLDAGVRIAARFHSHCPQTARLYYHPPSDNHHHHHGVTDLIGGGVFGGSGQDSTWLVGGLGTGTAASCGLKSSQGYEDARDLLLFSVV</sequence>
<protein>
    <submittedName>
        <fullName evidence="1">Uncharacterized protein</fullName>
    </submittedName>
</protein>
<comment type="caution">
    <text evidence="1">The sequence shown here is derived from an EMBL/GenBank/DDBJ whole genome shotgun (WGS) entry which is preliminary data.</text>
</comment>
<dbReference type="PANTHER" id="PTHR33983">
    <property type="entry name" value="OS07G0185900 PROTEIN"/>
    <property type="match status" value="1"/>
</dbReference>
<dbReference type="OrthoDB" id="747111at2759"/>
<gene>
    <name evidence="1" type="ORF">Bca52824_007603</name>
</gene>
<keyword evidence="2" id="KW-1185">Reference proteome</keyword>
<dbReference type="PANTHER" id="PTHR33983:SF1">
    <property type="entry name" value="OS07G0185900 PROTEIN"/>
    <property type="match status" value="1"/>
</dbReference>
<name>A0A8X7W9A4_BRACI</name>
<dbReference type="Proteomes" id="UP000886595">
    <property type="component" value="Unassembled WGS sequence"/>
</dbReference>
<evidence type="ECO:0000313" key="2">
    <source>
        <dbReference type="Proteomes" id="UP000886595"/>
    </source>
</evidence>
<reference evidence="1 2" key="1">
    <citation type="submission" date="2020-02" db="EMBL/GenBank/DDBJ databases">
        <authorList>
            <person name="Ma Q."/>
            <person name="Huang Y."/>
            <person name="Song X."/>
            <person name="Pei D."/>
        </authorList>
    </citation>
    <scope>NUCLEOTIDE SEQUENCE [LARGE SCALE GENOMIC DNA]</scope>
    <source>
        <strain evidence="1">Sxm20200214</strain>
        <tissue evidence="1">Leaf</tissue>
    </source>
</reference>